<proteinExistence type="predicted"/>
<evidence type="ECO:0000313" key="2">
    <source>
        <dbReference type="EMBL" id="KAJ6229924.1"/>
    </source>
</evidence>
<reference evidence="2" key="1">
    <citation type="submission" date="2022-08" db="EMBL/GenBank/DDBJ databases">
        <title>Novel sulfate-reducing endosymbionts in the free-living metamonad Anaeramoeba.</title>
        <authorList>
            <person name="Jerlstrom-Hultqvist J."/>
            <person name="Cepicka I."/>
            <person name="Gallot-Lavallee L."/>
            <person name="Salas-Leiva D."/>
            <person name="Curtis B.A."/>
            <person name="Zahonova K."/>
            <person name="Pipaliya S."/>
            <person name="Dacks J."/>
            <person name="Roger A.J."/>
        </authorList>
    </citation>
    <scope>NUCLEOTIDE SEQUENCE</scope>
    <source>
        <strain evidence="2">Schooner1</strain>
    </source>
</reference>
<feature type="compositionally biased region" description="Acidic residues" evidence="1">
    <location>
        <begin position="20"/>
        <end position="32"/>
    </location>
</feature>
<protein>
    <submittedName>
        <fullName evidence="2">Rab3 gtpase-activating protein catalytic subunit</fullName>
    </submittedName>
</protein>
<comment type="caution">
    <text evidence="2">The sequence shown here is derived from an EMBL/GenBank/DDBJ whole genome shotgun (WGS) entry which is preliminary data.</text>
</comment>
<dbReference type="EMBL" id="JAOAOG010000315">
    <property type="protein sequence ID" value="KAJ6229924.1"/>
    <property type="molecule type" value="Genomic_DNA"/>
</dbReference>
<evidence type="ECO:0000313" key="3">
    <source>
        <dbReference type="Proteomes" id="UP001150062"/>
    </source>
</evidence>
<keyword evidence="3" id="KW-1185">Reference proteome</keyword>
<organism evidence="2 3">
    <name type="scientific">Anaeramoeba flamelloides</name>
    <dbReference type="NCBI Taxonomy" id="1746091"/>
    <lineage>
        <taxon>Eukaryota</taxon>
        <taxon>Metamonada</taxon>
        <taxon>Anaeramoebidae</taxon>
        <taxon>Anaeramoeba</taxon>
    </lineage>
</organism>
<dbReference type="Proteomes" id="UP001150062">
    <property type="component" value="Unassembled WGS sequence"/>
</dbReference>
<accession>A0ABQ8XCT8</accession>
<gene>
    <name evidence="2" type="ORF">M0813_07145</name>
</gene>
<sequence length="433" mass="51408">MSNVKHVETKTNKIFKGYESESEDQEEEENENETPFVIHDFSVSTKWENFSSTIENILHKWELDSSKIKTREFEEPYQKEMIVERLNKSYRFVWKLFTIPESGKIEYPISKQMKRTSVDFEANVFNIRKYFGLDEALFIYPVKVHFVLKTASPILTSSILALDMCNSPIPIFIPIFKEDEKDFPFYYGYSFNNGVRTIFETEKCSNNHIDQLSLYDLLNSFSEKLSLNRFQNQIPIQVHSQFIYEKKFYKMEKKTQFLGIFPHKNHIVTNKQQLTKFFSKFSDPICKIRLIAQYDEFSSSVQKKMNFSDKFDPLKTKAWVVKPIFEKEQHCFLTNALKRMIMWLSLSYKLESFKILLQFKNEKKKKREKLIGVLGKIATTLTEDTKQSLKLPIYNQKQILYDLFSNTNNKDLESKIEKKINHLNFNNNENLDG</sequence>
<name>A0ABQ8XCT8_9EUKA</name>
<evidence type="ECO:0000256" key="1">
    <source>
        <dbReference type="SAM" id="MobiDB-lite"/>
    </source>
</evidence>
<feature type="region of interest" description="Disordered" evidence="1">
    <location>
        <begin position="15"/>
        <end position="34"/>
    </location>
</feature>